<evidence type="ECO:0000256" key="6">
    <source>
        <dbReference type="ARBA" id="ARBA00023288"/>
    </source>
</evidence>
<feature type="compositionally biased region" description="Low complexity" evidence="7">
    <location>
        <begin position="65"/>
        <end position="76"/>
    </location>
</feature>
<feature type="compositionally biased region" description="Polar residues" evidence="7">
    <location>
        <begin position="7"/>
        <end position="23"/>
    </location>
</feature>
<evidence type="ECO:0000256" key="1">
    <source>
        <dbReference type="ARBA" id="ARBA00004193"/>
    </source>
</evidence>
<evidence type="ECO:0000256" key="5">
    <source>
        <dbReference type="ARBA" id="ARBA00023139"/>
    </source>
</evidence>
<dbReference type="RefSeq" id="WP_369775475.1">
    <property type="nucleotide sequence ID" value="NZ_JBGEHV010000061.1"/>
</dbReference>
<keyword evidence="4" id="KW-0472">Membrane</keyword>
<accession>A0ABV4CQB6</accession>
<protein>
    <submittedName>
        <fullName evidence="8">LppA family lipoprotein</fullName>
    </submittedName>
</protein>
<dbReference type="Pfam" id="PF16708">
    <property type="entry name" value="LppA"/>
    <property type="match status" value="1"/>
</dbReference>
<evidence type="ECO:0000256" key="3">
    <source>
        <dbReference type="ARBA" id="ARBA00022729"/>
    </source>
</evidence>
<dbReference type="Gene3D" id="3.30.2030.20">
    <property type="match status" value="1"/>
</dbReference>
<sequence>MAVLLLTSCTSEDSMPSPDTTQDMAAKRAELQARPSIEDTDQRYLALEAAVKQALTERFGARWQSGSERGSSGCRSHPGVGGQEHSSPTFTFEPALSDADWPEAQRIVTTIGHEHGFADPETVVDRPDDHVIVGHDDYGGSYRLGTARRTTFSTRTGCHLPQEHLHPDTQDQPN</sequence>
<dbReference type="EMBL" id="JBGEHV010000061">
    <property type="protein sequence ID" value="MEY8042623.1"/>
    <property type="molecule type" value="Genomic_DNA"/>
</dbReference>
<comment type="caution">
    <text evidence="8">The sequence shown here is derived from an EMBL/GenBank/DDBJ whole genome shotgun (WGS) entry which is preliminary data.</text>
</comment>
<feature type="region of interest" description="Disordered" evidence="7">
    <location>
        <begin position="63"/>
        <end position="94"/>
    </location>
</feature>
<feature type="region of interest" description="Disordered" evidence="7">
    <location>
        <begin position="154"/>
        <end position="174"/>
    </location>
</feature>
<feature type="compositionally biased region" description="Basic and acidic residues" evidence="7">
    <location>
        <begin position="161"/>
        <end position="174"/>
    </location>
</feature>
<keyword evidence="6 8" id="KW-0449">Lipoprotein</keyword>
<gene>
    <name evidence="8" type="ORF">AB8O55_24725</name>
</gene>
<name>A0ABV4CQB6_9PSEU</name>
<evidence type="ECO:0000256" key="4">
    <source>
        <dbReference type="ARBA" id="ARBA00023136"/>
    </source>
</evidence>
<keyword evidence="5" id="KW-0564">Palmitate</keyword>
<evidence type="ECO:0000313" key="9">
    <source>
        <dbReference type="Proteomes" id="UP001564626"/>
    </source>
</evidence>
<reference evidence="8 9" key="1">
    <citation type="submission" date="2024-08" db="EMBL/GenBank/DDBJ databases">
        <title>Genome mining of Saccharopolyspora cebuensis PGLac3 from Nigerian medicinal plant.</title>
        <authorList>
            <person name="Ezeobiora C.E."/>
            <person name="Igbokwe N.H."/>
            <person name="Amin D.H."/>
            <person name="Mendie U.E."/>
        </authorList>
    </citation>
    <scope>NUCLEOTIDE SEQUENCE [LARGE SCALE GENOMIC DNA]</scope>
    <source>
        <strain evidence="8 9">PGLac3</strain>
    </source>
</reference>
<organism evidence="8 9">
    <name type="scientific">Saccharopolyspora cebuensis</name>
    <dbReference type="NCBI Taxonomy" id="418759"/>
    <lineage>
        <taxon>Bacteria</taxon>
        <taxon>Bacillati</taxon>
        <taxon>Actinomycetota</taxon>
        <taxon>Actinomycetes</taxon>
        <taxon>Pseudonocardiales</taxon>
        <taxon>Pseudonocardiaceae</taxon>
        <taxon>Saccharopolyspora</taxon>
    </lineage>
</organism>
<evidence type="ECO:0000256" key="7">
    <source>
        <dbReference type="SAM" id="MobiDB-lite"/>
    </source>
</evidence>
<dbReference type="InterPro" id="IPR032018">
    <property type="entry name" value="LppA/LppB/LprP"/>
</dbReference>
<keyword evidence="9" id="KW-1185">Reference proteome</keyword>
<keyword evidence="3" id="KW-0732">Signal</keyword>
<keyword evidence="2" id="KW-1003">Cell membrane</keyword>
<comment type="subcellular location">
    <subcellularLocation>
        <location evidence="1">Cell membrane</location>
        <topology evidence="1">Lipid-anchor</topology>
    </subcellularLocation>
</comment>
<dbReference type="Proteomes" id="UP001564626">
    <property type="component" value="Unassembled WGS sequence"/>
</dbReference>
<feature type="region of interest" description="Disordered" evidence="7">
    <location>
        <begin position="1"/>
        <end position="24"/>
    </location>
</feature>
<proteinExistence type="predicted"/>
<evidence type="ECO:0000313" key="8">
    <source>
        <dbReference type="EMBL" id="MEY8042623.1"/>
    </source>
</evidence>
<evidence type="ECO:0000256" key="2">
    <source>
        <dbReference type="ARBA" id="ARBA00022475"/>
    </source>
</evidence>